<dbReference type="AlphaFoldDB" id="S8AQA3"/>
<feature type="compositionally biased region" description="Basic residues" evidence="1">
    <location>
        <begin position="235"/>
        <end position="255"/>
    </location>
</feature>
<gene>
    <name evidence="2" type="ORF">H072_2765</name>
</gene>
<evidence type="ECO:0000313" key="2">
    <source>
        <dbReference type="EMBL" id="EPS43251.1"/>
    </source>
</evidence>
<feature type="compositionally biased region" description="Basic residues" evidence="1">
    <location>
        <begin position="192"/>
        <end position="209"/>
    </location>
</feature>
<feature type="region of interest" description="Disordered" evidence="1">
    <location>
        <begin position="118"/>
        <end position="310"/>
    </location>
</feature>
<feature type="compositionally biased region" description="Polar residues" evidence="1">
    <location>
        <begin position="480"/>
        <end position="498"/>
    </location>
</feature>
<feature type="region of interest" description="Disordered" evidence="1">
    <location>
        <begin position="339"/>
        <end position="362"/>
    </location>
</feature>
<dbReference type="OrthoDB" id="5346950at2759"/>
<reference evidence="3" key="2">
    <citation type="submission" date="2013-04" db="EMBL/GenBank/DDBJ databases">
        <title>Genomic mechanisms accounting for the adaptation to parasitism in nematode-trapping fungi.</title>
        <authorList>
            <person name="Ahren D.G."/>
        </authorList>
    </citation>
    <scope>NUCLEOTIDE SEQUENCE [LARGE SCALE GENOMIC DNA]</scope>
    <source>
        <strain evidence="3">CBS 200.50</strain>
    </source>
</reference>
<evidence type="ECO:0000256" key="1">
    <source>
        <dbReference type="SAM" id="MobiDB-lite"/>
    </source>
</evidence>
<protein>
    <submittedName>
        <fullName evidence="2">Uncharacterized protein</fullName>
    </submittedName>
</protein>
<feature type="compositionally biased region" description="Low complexity" evidence="1">
    <location>
        <begin position="224"/>
        <end position="234"/>
    </location>
</feature>
<feature type="compositionally biased region" description="Pro residues" evidence="1">
    <location>
        <begin position="300"/>
        <end position="310"/>
    </location>
</feature>
<feature type="compositionally biased region" description="Polar residues" evidence="1">
    <location>
        <begin position="128"/>
        <end position="143"/>
    </location>
</feature>
<evidence type="ECO:0000313" key="3">
    <source>
        <dbReference type="Proteomes" id="UP000015100"/>
    </source>
</evidence>
<feature type="region of interest" description="Disordered" evidence="1">
    <location>
        <begin position="1"/>
        <end position="48"/>
    </location>
</feature>
<reference evidence="2 3" key="1">
    <citation type="journal article" date="2013" name="PLoS Genet.">
        <title>Genomic mechanisms accounting for the adaptation to parasitism in nematode-trapping fungi.</title>
        <authorList>
            <person name="Meerupati T."/>
            <person name="Andersson K.M."/>
            <person name="Friman E."/>
            <person name="Kumar D."/>
            <person name="Tunlid A."/>
            <person name="Ahren D."/>
        </authorList>
    </citation>
    <scope>NUCLEOTIDE SEQUENCE [LARGE SCALE GENOMIC DNA]</scope>
    <source>
        <strain evidence="2 3">CBS 200.50</strain>
    </source>
</reference>
<accession>S8AQA3</accession>
<name>S8AQA3_DACHA</name>
<feature type="compositionally biased region" description="Polar residues" evidence="1">
    <location>
        <begin position="158"/>
        <end position="173"/>
    </location>
</feature>
<dbReference type="EMBL" id="AQGS01000083">
    <property type="protein sequence ID" value="EPS43251.1"/>
    <property type="molecule type" value="Genomic_DNA"/>
</dbReference>
<feature type="region of interest" description="Disordered" evidence="1">
    <location>
        <begin position="480"/>
        <end position="502"/>
    </location>
</feature>
<organism evidence="2 3">
    <name type="scientific">Dactylellina haptotyla (strain CBS 200.50)</name>
    <name type="common">Nematode-trapping fungus</name>
    <name type="synonym">Monacrosporium haptotylum</name>
    <dbReference type="NCBI Taxonomy" id="1284197"/>
    <lineage>
        <taxon>Eukaryota</taxon>
        <taxon>Fungi</taxon>
        <taxon>Dikarya</taxon>
        <taxon>Ascomycota</taxon>
        <taxon>Pezizomycotina</taxon>
        <taxon>Orbiliomycetes</taxon>
        <taxon>Orbiliales</taxon>
        <taxon>Orbiliaceae</taxon>
        <taxon>Dactylellina</taxon>
    </lineage>
</organism>
<proteinExistence type="predicted"/>
<sequence length="576" mass="62899">MAPRPAIKQREPPRRKQQSSIYSLEGQRVYPPGYSAPSETSHRKPRRQSHLLTWQEFVLDGFGPTMSLASLVSWQDMLSYSPPPQGGDGATTPPEIQDALEAKTKKKKKKARERFIKRVQTIARGKSRSPSNRQVESTPNESGTPKDPKKLWIVSLGKASTFSSGQKSRTTSNPRERRLSLQPKALGDWASRAKKLLRLKKKRSSRKGKGPALSSIYTRDVGYNSSSSGSNSPNPHRRLVRKAKTPTKITVRKASRQPDQPSLMSSQSPSAVSIGQPVTGWTFLAPPGQLPSPGGSSLQPPSPSPSLPPPRFSLGTAVLQDTMFPAMKYPLRRHSLTEVNANEDGGPSFQTTISVEPRKSVADSTKSHETLWRRSVSSPSISSSFTSLSAIGGPISRHGSLWDYRGSVVSIPRGSVVSIKDAKHALRANLTGNIIHAQKDGSKVILRRVSDLSIHSHVREMPSGNGHANPFHMVPILSSSSEQKGGELSTSRTETPPNDSRRHSIVRKDHMDIYSHPYFEVAPTERHASLSSVSFGSRSGIAQRRSTIGSVGSFRTALDGSEDIAVEDSYASFASF</sequence>
<comment type="caution">
    <text evidence="2">The sequence shown here is derived from an EMBL/GenBank/DDBJ whole genome shotgun (WGS) entry which is preliminary data.</text>
</comment>
<dbReference type="HOGENOM" id="CLU_473280_0_0_1"/>
<dbReference type="OMA" id="HETLWRR"/>
<keyword evidence="3" id="KW-1185">Reference proteome</keyword>
<feature type="compositionally biased region" description="Polar residues" evidence="1">
    <location>
        <begin position="257"/>
        <end position="273"/>
    </location>
</feature>
<dbReference type="Proteomes" id="UP000015100">
    <property type="component" value="Unassembled WGS sequence"/>
</dbReference>